<dbReference type="PANTHER" id="PTHR21240:SF28">
    <property type="entry name" value="ISO-OROTATE DECARBOXYLASE (EUROFUNG)"/>
    <property type="match status" value="1"/>
</dbReference>
<accession>A0ABZ2FJ86</accession>
<dbReference type="InterPro" id="IPR032465">
    <property type="entry name" value="ACMSD"/>
</dbReference>
<sequence length="397" mass="44842">MDVPLQDNMQIVSVDDHVIEHPRVWADRLPERYQASGPQIITTPEGNHTWKYEGQLFPYIGINAVAGREPKDFGAEPVRYEDMIPGCYEPKARIEDMDIDGVQAALSFPSFPGFGGGVFHRAKDKELAELCIKAWNDWQVDEWCAYAPDRLIPMALLPVWDVDAAVKEVERMAAKGARTISFPDNPIPLGLPGFTNDYWTPLWDVCEETEMPVSLHFGSGGFVPGFPFSVATGTMGRSAEAMAESPVPYAIPTALFASNLMWSSVELLFSGQLQKHPKLQFILAEGGIGWFPYILERADYTWERHRWYQNIDKAAKPSELFQKHFWGCFIDDMHGLANLGDGYISADRVMLEVDYPHSDSNWPNSRKRAAEILADVSDEDCHKITELNARKILRFAR</sequence>
<gene>
    <name evidence="3" type="ORF">N5P18_04735</name>
</gene>
<dbReference type="EMBL" id="CP104874">
    <property type="protein sequence ID" value="WWF06182.1"/>
    <property type="molecule type" value="Genomic_DNA"/>
</dbReference>
<evidence type="ECO:0000256" key="1">
    <source>
        <dbReference type="ARBA" id="ARBA00023239"/>
    </source>
</evidence>
<dbReference type="Pfam" id="PF04909">
    <property type="entry name" value="Amidohydro_2"/>
    <property type="match status" value="1"/>
</dbReference>
<keyword evidence="4" id="KW-1185">Reference proteome</keyword>
<name>A0ABZ2FJ86_9MICO</name>
<reference evidence="3 4" key="1">
    <citation type="submission" date="2022-09" db="EMBL/GenBank/DDBJ databases">
        <title>Complete genome sequence of Janibacter terrae strain COS04-44, PCL-degrading bacteria isolated from oil spilled coast.</title>
        <authorList>
            <person name="Park H."/>
            <person name="Kim J.Y."/>
            <person name="An S.H."/>
            <person name="Lee C.M."/>
            <person name="Weon H.-Y."/>
        </authorList>
    </citation>
    <scope>NUCLEOTIDE SEQUENCE [LARGE SCALE GENOMIC DNA]</scope>
    <source>
        <strain evidence="3 4">COS04-44</strain>
    </source>
</reference>
<dbReference type="Gene3D" id="3.20.20.140">
    <property type="entry name" value="Metal-dependent hydrolases"/>
    <property type="match status" value="1"/>
</dbReference>
<dbReference type="SUPFAM" id="SSF51556">
    <property type="entry name" value="Metallo-dependent hydrolases"/>
    <property type="match status" value="1"/>
</dbReference>
<evidence type="ECO:0000259" key="2">
    <source>
        <dbReference type="Pfam" id="PF04909"/>
    </source>
</evidence>
<dbReference type="InterPro" id="IPR006680">
    <property type="entry name" value="Amidohydro-rel"/>
</dbReference>
<evidence type="ECO:0000313" key="3">
    <source>
        <dbReference type="EMBL" id="WWF06182.1"/>
    </source>
</evidence>
<organism evidence="3 4">
    <name type="scientific">Janibacter terrae</name>
    <dbReference type="NCBI Taxonomy" id="103817"/>
    <lineage>
        <taxon>Bacteria</taxon>
        <taxon>Bacillati</taxon>
        <taxon>Actinomycetota</taxon>
        <taxon>Actinomycetes</taxon>
        <taxon>Micrococcales</taxon>
        <taxon>Intrasporangiaceae</taxon>
        <taxon>Janibacter</taxon>
    </lineage>
</organism>
<dbReference type="InterPro" id="IPR032466">
    <property type="entry name" value="Metal_Hydrolase"/>
</dbReference>
<proteinExistence type="predicted"/>
<dbReference type="RefSeq" id="WP_245634800.1">
    <property type="nucleotide sequence ID" value="NZ_CP104874.1"/>
</dbReference>
<keyword evidence="1" id="KW-0456">Lyase</keyword>
<evidence type="ECO:0000313" key="4">
    <source>
        <dbReference type="Proteomes" id="UP001381003"/>
    </source>
</evidence>
<dbReference type="Proteomes" id="UP001381003">
    <property type="component" value="Chromosome"/>
</dbReference>
<dbReference type="PANTHER" id="PTHR21240">
    <property type="entry name" value="2-AMINO-3-CARBOXYLMUCONATE-6-SEMIALDEHYDE DECARBOXYLASE"/>
    <property type="match status" value="1"/>
</dbReference>
<feature type="domain" description="Amidohydrolase-related" evidence="2">
    <location>
        <begin position="85"/>
        <end position="395"/>
    </location>
</feature>
<protein>
    <submittedName>
        <fullName evidence="3">Amidohydrolase</fullName>
    </submittedName>
</protein>